<keyword evidence="1" id="KW-1133">Transmembrane helix</keyword>
<dbReference type="AlphaFoldDB" id="A0A0F8X1U2"/>
<feature type="transmembrane region" description="Helical" evidence="1">
    <location>
        <begin position="213"/>
        <end position="230"/>
    </location>
</feature>
<dbReference type="EMBL" id="LAZR01061790">
    <property type="protein sequence ID" value="KKK62868.1"/>
    <property type="molecule type" value="Genomic_DNA"/>
</dbReference>
<feature type="transmembrane region" description="Helical" evidence="1">
    <location>
        <begin position="53"/>
        <end position="72"/>
    </location>
</feature>
<sequence length="365" mass="43558">LLFLPSFPLFFIIFRKKDFTLLVKLSLTIVVNLSYYILLGYLVFFITNEITGYSIYFSMIFTFLSLILYIFLVEIKTRKFYLFKSYKSSIPTDFNYDNFSLLNLIRNKIHLTGILLIIFLFLNSILTVVRYDFFYGTDPWLHITIIKMISEMNFLPVNEYYGSLGFHIFSSIIHFFSGVDIILIPKYFTFYTIFLSALVFYNLLKKIFKNEDLAIFGVFLLEFSYLGFNYMMYQYWPSSLVLIQCLFIFYMLYNRLLNFVKTNRPTKKIIGKDIFFNYSIIILIFISATLAHSLNSLILLILFLGIFFIYFINDVRRGIDFILLLILSIIFIIILQFDLGTGHFWFIYDILLYWKELFFLIFILA</sequence>
<feature type="transmembrane region" description="Helical" evidence="1">
    <location>
        <begin position="343"/>
        <end position="364"/>
    </location>
</feature>
<feature type="transmembrane region" description="Helical" evidence="1">
    <location>
        <begin position="172"/>
        <end position="201"/>
    </location>
</feature>
<feature type="transmembrane region" description="Helical" evidence="1">
    <location>
        <begin position="236"/>
        <end position="253"/>
    </location>
</feature>
<feature type="transmembrane region" description="Helical" evidence="1">
    <location>
        <begin position="274"/>
        <end position="291"/>
    </location>
</feature>
<proteinExistence type="predicted"/>
<keyword evidence="1" id="KW-0812">Transmembrane</keyword>
<reference evidence="2" key="1">
    <citation type="journal article" date="2015" name="Nature">
        <title>Complex archaea that bridge the gap between prokaryotes and eukaryotes.</title>
        <authorList>
            <person name="Spang A."/>
            <person name="Saw J.H."/>
            <person name="Jorgensen S.L."/>
            <person name="Zaremba-Niedzwiedzka K."/>
            <person name="Martijn J."/>
            <person name="Lind A.E."/>
            <person name="van Eijk R."/>
            <person name="Schleper C."/>
            <person name="Guy L."/>
            <person name="Ettema T.J."/>
        </authorList>
    </citation>
    <scope>NUCLEOTIDE SEQUENCE</scope>
</reference>
<feature type="transmembrane region" description="Helical" evidence="1">
    <location>
        <begin position="297"/>
        <end position="312"/>
    </location>
</feature>
<evidence type="ECO:0000313" key="2">
    <source>
        <dbReference type="EMBL" id="KKK62868.1"/>
    </source>
</evidence>
<accession>A0A0F8X1U2</accession>
<feature type="transmembrane region" description="Helical" evidence="1">
    <location>
        <begin position="21"/>
        <end position="47"/>
    </location>
</feature>
<feature type="transmembrane region" description="Helical" evidence="1">
    <location>
        <begin position="109"/>
        <end position="131"/>
    </location>
</feature>
<gene>
    <name evidence="2" type="ORF">LCGC14_3000030</name>
</gene>
<name>A0A0F8X1U2_9ZZZZ</name>
<feature type="non-terminal residue" evidence="2">
    <location>
        <position position="365"/>
    </location>
</feature>
<evidence type="ECO:0000256" key="1">
    <source>
        <dbReference type="SAM" id="Phobius"/>
    </source>
</evidence>
<evidence type="ECO:0008006" key="3">
    <source>
        <dbReference type="Google" id="ProtNLM"/>
    </source>
</evidence>
<organism evidence="2">
    <name type="scientific">marine sediment metagenome</name>
    <dbReference type="NCBI Taxonomy" id="412755"/>
    <lineage>
        <taxon>unclassified sequences</taxon>
        <taxon>metagenomes</taxon>
        <taxon>ecological metagenomes</taxon>
    </lineage>
</organism>
<feature type="transmembrane region" description="Helical" evidence="1">
    <location>
        <begin position="319"/>
        <end position="337"/>
    </location>
</feature>
<comment type="caution">
    <text evidence="2">The sequence shown here is derived from an EMBL/GenBank/DDBJ whole genome shotgun (WGS) entry which is preliminary data.</text>
</comment>
<feature type="non-terminal residue" evidence="2">
    <location>
        <position position="1"/>
    </location>
</feature>
<keyword evidence="1" id="KW-0472">Membrane</keyword>
<protein>
    <recommendedName>
        <fullName evidence="3">Glycosyltransferase RgtA/B/C/D-like domain-containing protein</fullName>
    </recommendedName>
</protein>